<dbReference type="PANTHER" id="PTHR36540">
    <property type="entry name" value="PYRIMIDINE/PURINE NUCLEOSIDE PHOSPHORYLASE"/>
    <property type="match status" value="1"/>
</dbReference>
<dbReference type="SUPFAM" id="SSF51182">
    <property type="entry name" value="RmlC-like cupins"/>
    <property type="match status" value="1"/>
</dbReference>
<dbReference type="PANTHER" id="PTHR36540:SF1">
    <property type="entry name" value="PYRIMIDINE_PURINE NUCLEOSIDE PHOSPHORYLASE"/>
    <property type="match status" value="1"/>
</dbReference>
<comment type="caution">
    <text evidence="4">The sequence shown here is derived from an EMBL/GenBank/DDBJ whole genome shotgun (WGS) entry which is preliminary data.</text>
</comment>
<dbReference type="OrthoDB" id="9793848at2"/>
<reference evidence="4 5" key="1">
    <citation type="submission" date="2016-07" db="EMBL/GenBank/DDBJ databases">
        <title>Whole-genome of two Shewanella species isolated from a digestive organ of sea cucumber Apostichopus japonicus Selenka 1867.</title>
        <authorList>
            <person name="Hong H.-H."/>
            <person name="Choi H."/>
            <person name="Cheon S."/>
            <person name="Oh J.-S."/>
            <person name="Lee H.-G."/>
            <person name="Park C."/>
        </authorList>
    </citation>
    <scope>NUCLEOTIDE SEQUENCE [LARGE SCALE GENOMIC DNA]</scope>
    <source>
        <strain evidence="4 5">CSB03KR</strain>
    </source>
</reference>
<evidence type="ECO:0000313" key="5">
    <source>
        <dbReference type="Proteomes" id="UP000095230"/>
    </source>
</evidence>
<dbReference type="GO" id="GO:0004850">
    <property type="term" value="F:uridine phosphorylase activity"/>
    <property type="evidence" value="ECO:0007669"/>
    <property type="project" value="RHEA"/>
</dbReference>
<dbReference type="CDD" id="cd20296">
    <property type="entry name" value="cupin_PpnP-like"/>
    <property type="match status" value="1"/>
</dbReference>
<dbReference type="GO" id="GO:0004731">
    <property type="term" value="F:purine-nucleoside phosphorylase activity"/>
    <property type="evidence" value="ECO:0007669"/>
    <property type="project" value="UniProtKB-UniRule"/>
</dbReference>
<dbReference type="FunFam" id="2.60.120.10:FF:000016">
    <property type="entry name" value="Pyrimidine/purine nucleoside phosphorylase"/>
    <property type="match status" value="1"/>
</dbReference>
<comment type="catalytic activity">
    <reaction evidence="3">
        <text>guanosine + phosphate = alpha-D-ribose 1-phosphate + guanine</text>
        <dbReference type="Rhea" id="RHEA:13233"/>
        <dbReference type="ChEBI" id="CHEBI:16235"/>
        <dbReference type="ChEBI" id="CHEBI:16750"/>
        <dbReference type="ChEBI" id="CHEBI:43474"/>
        <dbReference type="ChEBI" id="CHEBI:57720"/>
        <dbReference type="EC" id="2.4.2.1"/>
    </reaction>
</comment>
<evidence type="ECO:0000313" key="4">
    <source>
        <dbReference type="EMBL" id="OEG73784.1"/>
    </source>
</evidence>
<dbReference type="GO" id="GO:0009032">
    <property type="term" value="F:thymidine phosphorylase activity"/>
    <property type="evidence" value="ECO:0007669"/>
    <property type="project" value="RHEA"/>
</dbReference>
<dbReference type="InterPro" id="IPR009664">
    <property type="entry name" value="Ppnp"/>
</dbReference>
<keyword evidence="1 3" id="KW-0328">Glycosyltransferase</keyword>
<dbReference type="RefSeq" id="WP_069671167.1">
    <property type="nucleotide sequence ID" value="NZ_MCBT01000033.1"/>
</dbReference>
<dbReference type="Gene3D" id="2.60.120.10">
    <property type="entry name" value="Jelly Rolls"/>
    <property type="match status" value="1"/>
</dbReference>
<comment type="catalytic activity">
    <reaction evidence="3">
        <text>xanthosine + phosphate = alpha-D-ribose 1-phosphate + xanthine</text>
        <dbReference type="Rhea" id="RHEA:27638"/>
        <dbReference type="ChEBI" id="CHEBI:17712"/>
        <dbReference type="ChEBI" id="CHEBI:18107"/>
        <dbReference type="ChEBI" id="CHEBI:43474"/>
        <dbReference type="ChEBI" id="CHEBI:57720"/>
        <dbReference type="EC" id="2.4.2.1"/>
    </reaction>
</comment>
<accession>A0A1E5IT96</accession>
<proteinExistence type="inferred from homology"/>
<dbReference type="EC" id="2.4.2.1" evidence="3"/>
<keyword evidence="2 3" id="KW-0808">Transferase</keyword>
<protein>
    <recommendedName>
        <fullName evidence="3">Pyrimidine/purine nucleoside phosphorylase</fullName>
        <ecNumber evidence="3">2.4.2.1</ecNumber>
        <ecNumber evidence="3">2.4.2.2</ecNumber>
    </recommendedName>
    <alternativeName>
        <fullName evidence="3">Adenosine phosphorylase</fullName>
    </alternativeName>
    <alternativeName>
        <fullName evidence="3">Cytidine phosphorylase</fullName>
    </alternativeName>
    <alternativeName>
        <fullName evidence="3">Guanosine phosphorylase</fullName>
    </alternativeName>
    <alternativeName>
        <fullName evidence="3">Inosine phosphorylase</fullName>
    </alternativeName>
    <alternativeName>
        <fullName evidence="3">Thymidine phosphorylase</fullName>
    </alternativeName>
    <alternativeName>
        <fullName evidence="3">Uridine phosphorylase</fullName>
    </alternativeName>
    <alternativeName>
        <fullName evidence="3">Xanthosine phosphorylase</fullName>
    </alternativeName>
</protein>
<dbReference type="GO" id="GO:0005829">
    <property type="term" value="C:cytosol"/>
    <property type="evidence" value="ECO:0007669"/>
    <property type="project" value="TreeGrafter"/>
</dbReference>
<comment type="catalytic activity">
    <reaction evidence="3">
        <text>cytidine + phosphate = cytosine + alpha-D-ribose 1-phosphate</text>
        <dbReference type="Rhea" id="RHEA:52540"/>
        <dbReference type="ChEBI" id="CHEBI:16040"/>
        <dbReference type="ChEBI" id="CHEBI:17562"/>
        <dbReference type="ChEBI" id="CHEBI:43474"/>
        <dbReference type="ChEBI" id="CHEBI:57720"/>
        <dbReference type="EC" id="2.4.2.2"/>
    </reaction>
</comment>
<comment type="function">
    <text evidence="3">Catalyzes the phosphorolysis of diverse nucleosides, yielding D-ribose 1-phosphate and the respective free bases. Can use uridine, adenosine, guanosine, cytidine, thymidine, inosine and xanthosine as substrates. Also catalyzes the reverse reactions.</text>
</comment>
<dbReference type="GO" id="GO:0047975">
    <property type="term" value="F:guanosine phosphorylase activity"/>
    <property type="evidence" value="ECO:0007669"/>
    <property type="project" value="RHEA"/>
</dbReference>
<gene>
    <name evidence="3" type="primary">ppnP</name>
    <name evidence="4" type="ORF">BEL05_15135</name>
</gene>
<evidence type="ECO:0000256" key="1">
    <source>
        <dbReference type="ARBA" id="ARBA00022676"/>
    </source>
</evidence>
<name>A0A1E5IT96_SHECO</name>
<dbReference type="InterPro" id="IPR011051">
    <property type="entry name" value="RmlC_Cupin_sf"/>
</dbReference>
<dbReference type="InterPro" id="IPR014710">
    <property type="entry name" value="RmlC-like_jellyroll"/>
</dbReference>
<comment type="catalytic activity">
    <reaction evidence="3">
        <text>inosine + phosphate = alpha-D-ribose 1-phosphate + hypoxanthine</text>
        <dbReference type="Rhea" id="RHEA:27646"/>
        <dbReference type="ChEBI" id="CHEBI:17368"/>
        <dbReference type="ChEBI" id="CHEBI:17596"/>
        <dbReference type="ChEBI" id="CHEBI:43474"/>
        <dbReference type="ChEBI" id="CHEBI:57720"/>
        <dbReference type="EC" id="2.4.2.1"/>
    </reaction>
</comment>
<comment type="similarity">
    <text evidence="3">Belongs to the nucleoside phosphorylase PpnP family.</text>
</comment>
<evidence type="ECO:0000256" key="2">
    <source>
        <dbReference type="ARBA" id="ARBA00022679"/>
    </source>
</evidence>
<organism evidence="4 5">
    <name type="scientific">Shewanella colwelliana</name>
    <name type="common">Alteromonas colwelliana</name>
    <dbReference type="NCBI Taxonomy" id="23"/>
    <lineage>
        <taxon>Bacteria</taxon>
        <taxon>Pseudomonadati</taxon>
        <taxon>Pseudomonadota</taxon>
        <taxon>Gammaproteobacteria</taxon>
        <taxon>Alteromonadales</taxon>
        <taxon>Shewanellaceae</taxon>
        <taxon>Shewanella</taxon>
    </lineage>
</organism>
<sequence>MSQFQQVSVAKQANIYFDGKVTSRTITLANGSQQTLGVVLPGEYQFSTAVGEIMQVTDGTLSILLPETLEWVDYAAGSEFQLSAQVSFSIRCTEIAQYCCQYLD</sequence>
<comment type="catalytic activity">
    <reaction evidence="3">
        <text>a purine D-ribonucleoside + phosphate = a purine nucleobase + alpha-D-ribose 1-phosphate</text>
        <dbReference type="Rhea" id="RHEA:19805"/>
        <dbReference type="ChEBI" id="CHEBI:26386"/>
        <dbReference type="ChEBI" id="CHEBI:43474"/>
        <dbReference type="ChEBI" id="CHEBI:57720"/>
        <dbReference type="ChEBI" id="CHEBI:142355"/>
        <dbReference type="EC" id="2.4.2.1"/>
    </reaction>
</comment>
<comment type="catalytic activity">
    <reaction evidence="3">
        <text>thymidine + phosphate = 2-deoxy-alpha-D-ribose 1-phosphate + thymine</text>
        <dbReference type="Rhea" id="RHEA:16037"/>
        <dbReference type="ChEBI" id="CHEBI:17748"/>
        <dbReference type="ChEBI" id="CHEBI:17821"/>
        <dbReference type="ChEBI" id="CHEBI:43474"/>
        <dbReference type="ChEBI" id="CHEBI:57259"/>
        <dbReference type="EC" id="2.4.2.2"/>
    </reaction>
</comment>
<comment type="catalytic activity">
    <reaction evidence="3">
        <text>uridine + phosphate = alpha-D-ribose 1-phosphate + uracil</text>
        <dbReference type="Rhea" id="RHEA:24388"/>
        <dbReference type="ChEBI" id="CHEBI:16704"/>
        <dbReference type="ChEBI" id="CHEBI:17568"/>
        <dbReference type="ChEBI" id="CHEBI:43474"/>
        <dbReference type="ChEBI" id="CHEBI:57720"/>
        <dbReference type="EC" id="2.4.2.2"/>
    </reaction>
</comment>
<dbReference type="AlphaFoldDB" id="A0A1E5IT96"/>
<dbReference type="HAMAP" id="MF_01537">
    <property type="entry name" value="Nucleos_phosphorylase_PpnP"/>
    <property type="match status" value="1"/>
</dbReference>
<comment type="catalytic activity">
    <reaction evidence="3">
        <text>adenosine + phosphate = alpha-D-ribose 1-phosphate + adenine</text>
        <dbReference type="Rhea" id="RHEA:27642"/>
        <dbReference type="ChEBI" id="CHEBI:16335"/>
        <dbReference type="ChEBI" id="CHEBI:16708"/>
        <dbReference type="ChEBI" id="CHEBI:43474"/>
        <dbReference type="ChEBI" id="CHEBI:57720"/>
        <dbReference type="EC" id="2.4.2.1"/>
    </reaction>
</comment>
<evidence type="ECO:0000256" key="3">
    <source>
        <dbReference type="HAMAP-Rule" id="MF_01537"/>
    </source>
</evidence>
<dbReference type="EMBL" id="MCBT01000033">
    <property type="protein sequence ID" value="OEG73784.1"/>
    <property type="molecule type" value="Genomic_DNA"/>
</dbReference>
<dbReference type="EC" id="2.4.2.2" evidence="3"/>
<dbReference type="Pfam" id="PF06865">
    <property type="entry name" value="Ppnp"/>
    <property type="match status" value="1"/>
</dbReference>
<dbReference type="STRING" id="23.BEL05_15135"/>
<dbReference type="Proteomes" id="UP000095230">
    <property type="component" value="Unassembled WGS sequence"/>
</dbReference>